<evidence type="ECO:0000256" key="2">
    <source>
        <dbReference type="ARBA" id="ARBA00023186"/>
    </source>
</evidence>
<proteinExistence type="inferred from homology"/>
<keyword evidence="3" id="KW-0802">TPR repeat</keyword>
<protein>
    <submittedName>
        <fullName evidence="5">FOG: TPR repeat</fullName>
    </submittedName>
</protein>
<keyword evidence="2" id="KW-0143">Chaperone</keyword>
<keyword evidence="6" id="KW-1185">Reference proteome</keyword>
<evidence type="ECO:0000256" key="1">
    <source>
        <dbReference type="ARBA" id="ARBA00010244"/>
    </source>
</evidence>
<sequence>MTQQTNPFTSTDAAALLQQVMQGGGALAIARGITQEEIEAIYTISYNLYQQRKFEQAEKTFAFLCLYSHLDVRFWTGLGACRESLGKYAEAIEAYSYSALLQHDNPVPPLQAAKCYLALNDLKQARNGLTAALHWSQGRPQHQATYHKAQELLGAIDNKTQPQSGFHAKPISNPPSSPLYNQGDAL</sequence>
<dbReference type="Pfam" id="PF14559">
    <property type="entry name" value="TPR_19"/>
    <property type="match status" value="1"/>
</dbReference>
<dbReference type="eggNOG" id="COG0457">
    <property type="taxonomic scope" value="Bacteria"/>
</dbReference>
<dbReference type="NCBIfam" id="TIGR02552">
    <property type="entry name" value="LcrH_SycD"/>
    <property type="match status" value="1"/>
</dbReference>
<feature type="region of interest" description="Disordered" evidence="4">
    <location>
        <begin position="163"/>
        <end position="186"/>
    </location>
</feature>
<dbReference type="InterPro" id="IPR011990">
    <property type="entry name" value="TPR-like_helical_dom_sf"/>
</dbReference>
<dbReference type="KEGG" id="hch:HCH_03281"/>
<accession>Q2SH37</accession>
<organism evidence="5 6">
    <name type="scientific">Hahella chejuensis (strain KCTC 2396)</name>
    <dbReference type="NCBI Taxonomy" id="349521"/>
    <lineage>
        <taxon>Bacteria</taxon>
        <taxon>Pseudomonadati</taxon>
        <taxon>Pseudomonadota</taxon>
        <taxon>Gammaproteobacteria</taxon>
        <taxon>Oceanospirillales</taxon>
        <taxon>Hahellaceae</taxon>
        <taxon>Hahella</taxon>
    </lineage>
</organism>
<evidence type="ECO:0000313" key="6">
    <source>
        <dbReference type="Proteomes" id="UP000000238"/>
    </source>
</evidence>
<dbReference type="PIRSF" id="PIRSF003165">
    <property type="entry name" value="Chaperone_SicA"/>
    <property type="match status" value="1"/>
</dbReference>
<reference evidence="5 6" key="1">
    <citation type="journal article" date="2005" name="Nucleic Acids Res.">
        <title>Genomic blueprint of Hahella chejuensis, a marine microbe producing an algicidal agent.</title>
        <authorList>
            <person name="Jeong H."/>
            <person name="Yim J.H."/>
            <person name="Lee C."/>
            <person name="Choi S.-H."/>
            <person name="Park Y.K."/>
            <person name="Yoon S.H."/>
            <person name="Hur C.-G."/>
            <person name="Kang H.-Y."/>
            <person name="Kim D."/>
            <person name="Lee H.H."/>
            <person name="Park K.H."/>
            <person name="Park S.-H."/>
            <person name="Park H.-S."/>
            <person name="Lee H.K."/>
            <person name="Oh T.K."/>
            <person name="Kim J.F."/>
        </authorList>
    </citation>
    <scope>NUCLEOTIDE SEQUENCE [LARGE SCALE GENOMIC DNA]</scope>
    <source>
        <strain evidence="5 6">KCTC 2396</strain>
    </source>
</reference>
<feature type="repeat" description="TPR" evidence="3">
    <location>
        <begin position="72"/>
        <end position="105"/>
    </location>
</feature>
<dbReference type="Pfam" id="PF07720">
    <property type="entry name" value="TPR_3"/>
    <property type="match status" value="1"/>
</dbReference>
<dbReference type="InterPro" id="IPR005415">
    <property type="entry name" value="T3SS_Ca_resp_chp_LcrH/SycD"/>
</dbReference>
<dbReference type="Gene3D" id="1.25.40.10">
    <property type="entry name" value="Tetratricopeptide repeat domain"/>
    <property type="match status" value="1"/>
</dbReference>
<dbReference type="SUPFAM" id="SSF48452">
    <property type="entry name" value="TPR-like"/>
    <property type="match status" value="1"/>
</dbReference>
<dbReference type="InterPro" id="IPR016379">
    <property type="entry name" value="T3SS_Ca_resp_chp_LcrH/SycD_sub"/>
</dbReference>
<evidence type="ECO:0000256" key="3">
    <source>
        <dbReference type="PROSITE-ProRule" id="PRU00339"/>
    </source>
</evidence>
<evidence type="ECO:0000256" key="4">
    <source>
        <dbReference type="SAM" id="MobiDB-lite"/>
    </source>
</evidence>
<dbReference type="HOGENOM" id="CLU_093829_2_1_6"/>
<dbReference type="PRINTS" id="PR01595">
    <property type="entry name" value="SYCDCHAPRONE"/>
</dbReference>
<dbReference type="InterPro" id="IPR019734">
    <property type="entry name" value="TPR_rpt"/>
</dbReference>
<dbReference type="AlphaFoldDB" id="Q2SH37"/>
<dbReference type="PROSITE" id="PS50005">
    <property type="entry name" value="TPR"/>
    <property type="match status" value="1"/>
</dbReference>
<name>Q2SH37_HAHCH</name>
<evidence type="ECO:0000313" key="5">
    <source>
        <dbReference type="EMBL" id="ABC30037.1"/>
    </source>
</evidence>
<dbReference type="STRING" id="349521.HCH_03281"/>
<dbReference type="InterPro" id="IPR011716">
    <property type="entry name" value="TPR-3"/>
</dbReference>
<dbReference type="RefSeq" id="WP_011397106.1">
    <property type="nucleotide sequence ID" value="NC_007645.1"/>
</dbReference>
<dbReference type="EMBL" id="CP000155">
    <property type="protein sequence ID" value="ABC30037.1"/>
    <property type="molecule type" value="Genomic_DNA"/>
</dbReference>
<gene>
    <name evidence="5" type="ordered locus">HCH_03281</name>
</gene>
<comment type="similarity">
    <text evidence="1">Belongs to the LcrH/SycD chaperone family.</text>
</comment>
<dbReference type="Proteomes" id="UP000000238">
    <property type="component" value="Chromosome"/>
</dbReference>